<organism evidence="3 4">
    <name type="scientific">Testicularia cyperi</name>
    <dbReference type="NCBI Taxonomy" id="1882483"/>
    <lineage>
        <taxon>Eukaryota</taxon>
        <taxon>Fungi</taxon>
        <taxon>Dikarya</taxon>
        <taxon>Basidiomycota</taxon>
        <taxon>Ustilaginomycotina</taxon>
        <taxon>Ustilaginomycetes</taxon>
        <taxon>Ustilaginales</taxon>
        <taxon>Anthracoideaceae</taxon>
        <taxon>Testicularia</taxon>
    </lineage>
</organism>
<feature type="region of interest" description="Disordered" evidence="1">
    <location>
        <begin position="51"/>
        <end position="76"/>
    </location>
</feature>
<keyword evidence="2" id="KW-0812">Transmembrane</keyword>
<dbReference type="InParanoid" id="A0A317XKY4"/>
<feature type="compositionally biased region" description="Low complexity" evidence="1">
    <location>
        <begin position="57"/>
        <end position="72"/>
    </location>
</feature>
<feature type="region of interest" description="Disordered" evidence="1">
    <location>
        <begin position="1"/>
        <end position="33"/>
    </location>
</feature>
<feature type="compositionally biased region" description="Basic and acidic residues" evidence="1">
    <location>
        <begin position="395"/>
        <end position="412"/>
    </location>
</feature>
<feature type="compositionally biased region" description="Basic and acidic residues" evidence="1">
    <location>
        <begin position="358"/>
        <end position="371"/>
    </location>
</feature>
<feature type="compositionally biased region" description="Basic residues" evidence="1">
    <location>
        <begin position="616"/>
        <end position="625"/>
    </location>
</feature>
<feature type="region of interest" description="Disordered" evidence="1">
    <location>
        <begin position="358"/>
        <end position="416"/>
    </location>
</feature>
<feature type="compositionally biased region" description="Acidic residues" evidence="1">
    <location>
        <begin position="580"/>
        <end position="590"/>
    </location>
</feature>
<feature type="compositionally biased region" description="Basic and acidic residues" evidence="1">
    <location>
        <begin position="128"/>
        <end position="137"/>
    </location>
</feature>
<feature type="region of interest" description="Disordered" evidence="1">
    <location>
        <begin position="89"/>
        <end position="178"/>
    </location>
</feature>
<keyword evidence="2" id="KW-1133">Transmembrane helix</keyword>
<evidence type="ECO:0000256" key="2">
    <source>
        <dbReference type="SAM" id="Phobius"/>
    </source>
</evidence>
<dbReference type="AlphaFoldDB" id="A0A317XKY4"/>
<accession>A0A317XKY4</accession>
<keyword evidence="2" id="KW-0472">Membrane</keyword>
<evidence type="ECO:0000256" key="1">
    <source>
        <dbReference type="SAM" id="MobiDB-lite"/>
    </source>
</evidence>
<evidence type="ECO:0000313" key="4">
    <source>
        <dbReference type="Proteomes" id="UP000246740"/>
    </source>
</evidence>
<gene>
    <name evidence="3" type="ORF">BCV70DRAFT_201171</name>
</gene>
<name>A0A317XKY4_9BASI</name>
<protein>
    <submittedName>
        <fullName evidence="3">Uncharacterized protein</fullName>
    </submittedName>
</protein>
<evidence type="ECO:0000313" key="3">
    <source>
        <dbReference type="EMBL" id="PWY98956.1"/>
    </source>
</evidence>
<feature type="transmembrane region" description="Helical" evidence="2">
    <location>
        <begin position="483"/>
        <end position="501"/>
    </location>
</feature>
<feature type="region of interest" description="Disordered" evidence="1">
    <location>
        <begin position="547"/>
        <end position="644"/>
    </location>
</feature>
<feature type="compositionally biased region" description="Basic and acidic residues" evidence="1">
    <location>
        <begin position="1"/>
        <end position="16"/>
    </location>
</feature>
<sequence>MSVDRKHTDDAVDTRDGAATQEFQTQLVSDPLTALPRYRLESASPTSALSFISHSTADSSPDSPIPDPIDAAESGVASVDAITTFVPQQLARDAEADGGEDDSFDLLSDQSASDDGYANDSGPPDSSADQRDDSNRFDEDDNDSNVIKVSHSFASSPKHSRDVSVGSAPASGFSSRRASHSSASFMPSLSTSWPSLPPRAVRLHRRRREILLRLLKTWEGREQALQLTHSLVLMLHSTLDVPAPRTYLEVVLRPGGALLSSTFPHSIRSATMQRIYTAAEGIDNLRRVILIARWITSATQAAMDHWQKQSLHRAQLSKRQREEADFFRLTGEEPVEKDSDRLDDGFSWLQPQSIAPLDHEKHESSHAEKDGPALSKLGKVTGRGDATGAVGADVAENKESPGDLRTVQRPDSRNASSASPAWWRKLWSKLELDMVTETLATLGEACEVSAFLAGGGLFWRAVGFQRWGMPFLSRRRRRGIERLGILFSLCSVMLSLLVLRIERQRLRADVRSAHRRIIRANDRIGWASDLAGTHISTRDAISYRKNDPARVAARQRSTSREAGSAAIVENMGSDLRQTLEDLDDDDDVSDDQTLSSDSPSQVADTHDDPSYFGSAHSHHHRPHPHHEHERDQHPHPLSPTPLLRSTERSLIRAESDLKKARRSIRVNFWEKIAFWSESIFLAYEAARPNDDKESVEAWTGILSSSIRLANLWSMTGWSRSKV</sequence>
<proteinExistence type="predicted"/>
<dbReference type="EMBL" id="KZ819196">
    <property type="protein sequence ID" value="PWY98956.1"/>
    <property type="molecule type" value="Genomic_DNA"/>
</dbReference>
<keyword evidence="4" id="KW-1185">Reference proteome</keyword>
<feature type="compositionally biased region" description="Low complexity" evidence="1">
    <location>
        <begin position="383"/>
        <end position="394"/>
    </location>
</feature>
<dbReference type="Proteomes" id="UP000246740">
    <property type="component" value="Unassembled WGS sequence"/>
</dbReference>
<dbReference type="OrthoDB" id="2552411at2759"/>
<reference evidence="3 4" key="1">
    <citation type="journal article" date="2018" name="Mol. Biol. Evol.">
        <title>Broad Genomic Sampling Reveals a Smut Pathogenic Ancestry of the Fungal Clade Ustilaginomycotina.</title>
        <authorList>
            <person name="Kijpornyongpan T."/>
            <person name="Mondo S.J."/>
            <person name="Barry K."/>
            <person name="Sandor L."/>
            <person name="Lee J."/>
            <person name="Lipzen A."/>
            <person name="Pangilinan J."/>
            <person name="LaButti K."/>
            <person name="Hainaut M."/>
            <person name="Henrissat B."/>
            <person name="Grigoriev I.V."/>
            <person name="Spatafora J.W."/>
            <person name="Aime M.C."/>
        </authorList>
    </citation>
    <scope>NUCLEOTIDE SEQUENCE [LARGE SCALE GENOMIC DNA]</scope>
    <source>
        <strain evidence="3 4">MCA 3645</strain>
    </source>
</reference>